<dbReference type="InterPro" id="IPR044926">
    <property type="entry name" value="RGS_subdomain_2"/>
</dbReference>
<dbReference type="PANTHER" id="PTHR46583:SF2">
    <property type="entry name" value="RGS DOMAIN-CONTAINING PROTEIN"/>
    <property type="match status" value="1"/>
</dbReference>
<dbReference type="OrthoDB" id="10013157at2759"/>
<feature type="compositionally biased region" description="Polar residues" evidence="1">
    <location>
        <begin position="1395"/>
        <end position="1404"/>
    </location>
</feature>
<protein>
    <submittedName>
        <fullName evidence="4">Uncharacterized protein LOC110978161 isoform X1</fullName>
    </submittedName>
</protein>
<feature type="region of interest" description="Disordered" evidence="1">
    <location>
        <begin position="1364"/>
        <end position="1422"/>
    </location>
</feature>
<feature type="region of interest" description="Disordered" evidence="1">
    <location>
        <begin position="772"/>
        <end position="921"/>
    </location>
</feature>
<dbReference type="PROSITE" id="PS50132">
    <property type="entry name" value="RGS"/>
    <property type="match status" value="4"/>
</dbReference>
<feature type="domain" description="RGS" evidence="2">
    <location>
        <begin position="656"/>
        <end position="754"/>
    </location>
</feature>
<dbReference type="Gene3D" id="1.10.167.10">
    <property type="entry name" value="Regulator of G-protein Signalling 4, domain 2"/>
    <property type="match status" value="4"/>
</dbReference>
<proteinExistence type="predicted"/>
<gene>
    <name evidence="4" type="primary">LOC110978161</name>
</gene>
<dbReference type="GO" id="GO:0005634">
    <property type="term" value="C:nucleus"/>
    <property type="evidence" value="ECO:0007669"/>
    <property type="project" value="TreeGrafter"/>
</dbReference>
<dbReference type="GO" id="GO:0001965">
    <property type="term" value="F:G-protein alpha-subunit binding"/>
    <property type="evidence" value="ECO:0007669"/>
    <property type="project" value="InterPro"/>
</dbReference>
<feature type="region of interest" description="Disordered" evidence="1">
    <location>
        <begin position="302"/>
        <end position="334"/>
    </location>
</feature>
<dbReference type="SUPFAM" id="SSF48097">
    <property type="entry name" value="Regulator of G-protein signaling, RGS"/>
    <property type="match status" value="4"/>
</dbReference>
<feature type="region of interest" description="Disordered" evidence="1">
    <location>
        <begin position="240"/>
        <end position="282"/>
    </location>
</feature>
<dbReference type="GO" id="GO:0005737">
    <property type="term" value="C:cytoplasm"/>
    <property type="evidence" value="ECO:0007669"/>
    <property type="project" value="TreeGrafter"/>
</dbReference>
<dbReference type="PANTHER" id="PTHR46583">
    <property type="entry name" value="REGULATOR OF G-PROTEIN SIGNALING 22"/>
    <property type="match status" value="1"/>
</dbReference>
<accession>A0A8B7YAA2</accession>
<evidence type="ECO:0000256" key="1">
    <source>
        <dbReference type="SAM" id="MobiDB-lite"/>
    </source>
</evidence>
<dbReference type="InterPro" id="IPR016137">
    <property type="entry name" value="RGS"/>
</dbReference>
<feature type="region of interest" description="Disordered" evidence="1">
    <location>
        <begin position="146"/>
        <end position="181"/>
    </location>
</feature>
<dbReference type="GO" id="GO:0009966">
    <property type="term" value="P:regulation of signal transduction"/>
    <property type="evidence" value="ECO:0007669"/>
    <property type="project" value="InterPro"/>
</dbReference>
<evidence type="ECO:0000313" key="3">
    <source>
        <dbReference type="Proteomes" id="UP000694845"/>
    </source>
</evidence>
<feature type="compositionally biased region" description="Low complexity" evidence="1">
    <location>
        <begin position="161"/>
        <end position="177"/>
    </location>
</feature>
<feature type="domain" description="RGS" evidence="2">
    <location>
        <begin position="952"/>
        <end position="1056"/>
    </location>
</feature>
<keyword evidence="3" id="KW-1185">Reference proteome</keyword>
<organism evidence="3 4">
    <name type="scientific">Acanthaster planci</name>
    <name type="common">Crown-of-thorns starfish</name>
    <dbReference type="NCBI Taxonomy" id="133434"/>
    <lineage>
        <taxon>Eukaryota</taxon>
        <taxon>Metazoa</taxon>
        <taxon>Echinodermata</taxon>
        <taxon>Eleutherozoa</taxon>
        <taxon>Asterozoa</taxon>
        <taxon>Asteroidea</taxon>
        <taxon>Valvatacea</taxon>
        <taxon>Valvatida</taxon>
        <taxon>Acanthasteridae</taxon>
        <taxon>Acanthaster</taxon>
    </lineage>
</organism>
<evidence type="ECO:0000259" key="2">
    <source>
        <dbReference type="PROSITE" id="PS50132"/>
    </source>
</evidence>
<evidence type="ECO:0000313" key="4">
    <source>
        <dbReference type="RefSeq" id="XP_022088621.1"/>
    </source>
</evidence>
<feature type="compositionally biased region" description="Low complexity" evidence="1">
    <location>
        <begin position="1405"/>
        <end position="1422"/>
    </location>
</feature>
<sequence>MELGVHVHVKRTTPATDSSATSAIEVSEENFEALLVYDDLFLDYFNAFLQLPAFPQPLYYNRLTGTFQEVDDDGQKTNSALASLEEGIPGSRLQLRHVAAYAPGDEERERILDWAKKERLPLFLRTKLFLEYKLCKLLLRPLDERRPTSRQNSSRGLRGYSRQTTSFTSTSASLAQSREPSMYDNEGSDYAYWLDENERMAMFRYLRPGSRCISLPPMLDIGPSSPMWNNEVHSEVPAAVTNDSHRDAAMAKPSSKSASGRRSAGKVNPLPPHPQAEPTENGWVGDMAEFTEDVQQRLSLNGDAESSCKQDGGAASRKSALRSPGIKGISPKKKTTILIPNTDDTLSNTLEESSSTFQFLDRVPSPSDDYAVHPPAGSSIYQTPLEQSLLAGDAEDEEDAATATASVIEYDDEEDERTESELREMEGRHRVTFQQLKEHIIGSFEGMTAFKSFLSDTAGEDMMNFWLDCELYSDNVQAIHMGESATNPTMTRLFRDIQDKYKFNLTSDAKEQIKRAQGNTGLSESVFTRTQYDVLRRLRSYWVARFVLHKERMGDLSPEKHRSLVSDMDRDPKTPQLSFLPSISLVNSLPVRPSSCFRLASTARDWSRVATAGRRMEDVVRPGRLVDLDAVPYVPRPLSARFHIGLACDREAGRPFQRHLEKQVDRRLLANLLFWQDVTDYGVAEDRAADRLLRMGHAWSIFNKFIMDGGMWNIGIDPYERDNIHRRLLTTSDFVEASTFNRAKEHAVLMLQREWLMYLKEDLKEFLQCRSRPEDRFPSRSSHRSSAKSAVNEKAQSSRQVHFALTKASDEDSYSEETESSDHDDSSTASKTPKRQSRSQRIPSKAGRARRKGRELSPESKKKAQQKKRKEQLAMQRKLLRQVKKARAEAKKKPGVKFQTDQEPMGKGDGAKAGGNKGGVKGKEEAGVMVPQIQTYQPPDAKVPEESREDATFKKMAKNKQLMTLFKNYMQEIEGKENLSAFNMYFDIEAALRLPDAHAEKRYNLAKQISSTYFDPSSKKAIDLSHDILTRLSNEGDRPTVKTLEAAQKHVIPKLEQVFSNFWIIYDSTVYQTEADSVDKIYLSTDEVQMLMVLTSKAHTESMDDQGGGGGDSKFDMALRSGSTQSLVLAWKRRRRGKGPHSGQQMPTSQDKNEFQSFLLKAARGVPPEKMIYFHRYLMEYGEKDAMPLLEKDLVFYLEVQRFKESHHTYSDMFMLKRKVEVIVDCFIDSPVTNPGLQIDVPPEVASKLLKQTDNYLKDKGKDPHNPTLFDDAQYTVFKEMLPYWSSFTRRFKEYHDKNPRLPSTKIQKLTKQRLKKFLEMKEPRRDFKLPSVATAPQSRTGGTGITFSISEGLQWKNFEYSDVSDGTVSPTQSRRASSIDSSMAPQFHRLRVGTNRSGLASQDSTSTKASRSTTSRVGVTA</sequence>
<dbReference type="KEGG" id="aplc:110978161"/>
<feature type="domain" description="RGS" evidence="2">
    <location>
        <begin position="1191"/>
        <end position="1281"/>
    </location>
</feature>
<name>A0A8B7YAA2_ACAPL</name>
<dbReference type="GeneID" id="110978161"/>
<dbReference type="InterPro" id="IPR036305">
    <property type="entry name" value="RGS_sf"/>
</dbReference>
<dbReference type="Pfam" id="PF00615">
    <property type="entry name" value="RGS"/>
    <property type="match status" value="2"/>
</dbReference>
<feature type="compositionally biased region" description="Polar residues" evidence="1">
    <location>
        <begin position="1365"/>
        <end position="1385"/>
    </location>
</feature>
<reference evidence="4" key="1">
    <citation type="submission" date="2025-08" db="UniProtKB">
        <authorList>
            <consortium name="RefSeq"/>
        </authorList>
    </citation>
    <scope>IDENTIFICATION</scope>
</reference>
<dbReference type="InterPro" id="IPR042651">
    <property type="entry name" value="Rgs22"/>
</dbReference>
<feature type="domain" description="RGS" evidence="2">
    <location>
        <begin position="438"/>
        <end position="547"/>
    </location>
</feature>
<feature type="compositionally biased region" description="Low complexity" evidence="1">
    <location>
        <begin position="250"/>
        <end position="266"/>
    </location>
</feature>
<dbReference type="RefSeq" id="XP_022088621.1">
    <property type="nucleotide sequence ID" value="XM_022232929.1"/>
</dbReference>
<dbReference type="Proteomes" id="UP000694845">
    <property type="component" value="Unplaced"/>
</dbReference>